<evidence type="ECO:0000256" key="3">
    <source>
        <dbReference type="ARBA" id="ARBA00012621"/>
    </source>
</evidence>
<dbReference type="GO" id="GO:0009244">
    <property type="term" value="P:lipopolysaccharide core region biosynthetic process"/>
    <property type="evidence" value="ECO:0007669"/>
    <property type="project" value="UniProtKB-UniRule"/>
</dbReference>
<name>A0A1G5C7X9_9GAMM</name>
<feature type="domain" description="Glycosyl transferase family 1" evidence="13">
    <location>
        <begin position="303"/>
        <end position="392"/>
    </location>
</feature>
<feature type="domain" description="3-deoxy-D-manno-octulosonic-acid transferase N-terminal" evidence="14">
    <location>
        <begin position="35"/>
        <end position="208"/>
    </location>
</feature>
<organism evidence="15 16">
    <name type="scientific">Thiohalorhabdus denitrificans</name>
    <dbReference type="NCBI Taxonomy" id="381306"/>
    <lineage>
        <taxon>Bacteria</taxon>
        <taxon>Pseudomonadati</taxon>
        <taxon>Pseudomonadota</taxon>
        <taxon>Gammaproteobacteria</taxon>
        <taxon>Thiohalorhabdales</taxon>
        <taxon>Thiohalorhabdaceae</taxon>
        <taxon>Thiohalorhabdus</taxon>
    </lineage>
</organism>
<dbReference type="AlphaFoldDB" id="A0A1G5C7X9"/>
<evidence type="ECO:0000313" key="16">
    <source>
        <dbReference type="Proteomes" id="UP000183104"/>
    </source>
</evidence>
<proteinExistence type="inferred from homology"/>
<dbReference type="Pfam" id="PF04413">
    <property type="entry name" value="Glycos_transf_N"/>
    <property type="match status" value="1"/>
</dbReference>
<keyword evidence="5" id="KW-0997">Cell inner membrane</keyword>
<reference evidence="16" key="1">
    <citation type="submission" date="2016-10" db="EMBL/GenBank/DDBJ databases">
        <authorList>
            <person name="Varghese N."/>
        </authorList>
    </citation>
    <scope>NUCLEOTIDE SEQUENCE [LARGE SCALE GENOMIC DNA]</scope>
    <source>
        <strain evidence="16">HL 19</strain>
    </source>
</reference>
<dbReference type="UniPathway" id="UPA00958"/>
<feature type="site" description="Transition state stabilizer" evidence="10">
    <location>
        <position position="129"/>
    </location>
</feature>
<dbReference type="InterPro" id="IPR007507">
    <property type="entry name" value="Glycos_transf_N"/>
</dbReference>
<evidence type="ECO:0000256" key="1">
    <source>
        <dbReference type="ARBA" id="ARBA00004196"/>
    </source>
</evidence>
<dbReference type="Gene3D" id="3.40.50.11720">
    <property type="entry name" value="3-Deoxy-D-manno-octulosonic-acid transferase, N-terminal domain"/>
    <property type="match status" value="1"/>
</dbReference>
<dbReference type="OrthoDB" id="9789797at2"/>
<evidence type="ECO:0000256" key="7">
    <source>
        <dbReference type="ARBA" id="ARBA00031445"/>
    </source>
</evidence>
<dbReference type="GO" id="GO:0005886">
    <property type="term" value="C:plasma membrane"/>
    <property type="evidence" value="ECO:0007669"/>
    <property type="project" value="UniProtKB-SubCell"/>
</dbReference>
<keyword evidence="5" id="KW-0472">Membrane</keyword>
<feature type="region of interest" description="Disordered" evidence="12">
    <location>
        <begin position="419"/>
        <end position="439"/>
    </location>
</feature>
<evidence type="ECO:0000256" key="11">
    <source>
        <dbReference type="RuleBase" id="RU365103"/>
    </source>
</evidence>
<dbReference type="PANTHER" id="PTHR42755:SF1">
    <property type="entry name" value="3-DEOXY-D-MANNO-OCTULOSONIC ACID TRANSFERASE, MITOCHONDRIAL-RELATED"/>
    <property type="match status" value="1"/>
</dbReference>
<comment type="function">
    <text evidence="11">Involved in lipopolysaccharide (LPS) biosynthesis. Catalyzes the transfer of 3-deoxy-D-manno-octulosonate (Kdo) residue(s) from CMP-Kdo to lipid IV(A), the tetraacyldisaccharide-1,4'-bisphosphate precursor of lipid A.</text>
</comment>
<dbReference type="InterPro" id="IPR038107">
    <property type="entry name" value="Glycos_transf_N_sf"/>
</dbReference>
<dbReference type="GO" id="GO:0043842">
    <property type="term" value="F:Kdo transferase activity"/>
    <property type="evidence" value="ECO:0007669"/>
    <property type="project" value="UniProtKB-EC"/>
</dbReference>
<protein>
    <recommendedName>
        <fullName evidence="4 11">3-deoxy-D-manno-octulosonic acid transferase</fullName>
        <shortName evidence="11">Kdo transferase</shortName>
        <ecNumber evidence="3 11">2.4.99.12</ecNumber>
    </recommendedName>
    <alternativeName>
        <fullName evidence="7 11">Lipid IV(A) 3-deoxy-D-manno-octulosonic acid transferase</fullName>
    </alternativeName>
</protein>
<comment type="subcellular location">
    <subcellularLocation>
        <location evidence="1">Cell envelope</location>
    </subcellularLocation>
    <subcellularLocation>
        <location evidence="11">Cell membrane</location>
    </subcellularLocation>
</comment>
<keyword evidence="11" id="KW-1003">Cell membrane</keyword>
<evidence type="ECO:0000313" key="15">
    <source>
        <dbReference type="EMBL" id="SCX98420.1"/>
    </source>
</evidence>
<evidence type="ECO:0000259" key="13">
    <source>
        <dbReference type="Pfam" id="PF00534"/>
    </source>
</evidence>
<dbReference type="GO" id="GO:0030313">
    <property type="term" value="C:cell envelope"/>
    <property type="evidence" value="ECO:0007669"/>
    <property type="project" value="UniProtKB-SubCell"/>
</dbReference>
<feature type="site" description="Transition state stabilizer" evidence="10">
    <location>
        <position position="207"/>
    </location>
</feature>
<comment type="pathway">
    <text evidence="2 11">Bacterial outer membrane biogenesis; LPS core biosynthesis.</text>
</comment>
<dbReference type="GO" id="GO:0009245">
    <property type="term" value="P:lipid A biosynthetic process"/>
    <property type="evidence" value="ECO:0007669"/>
    <property type="project" value="TreeGrafter"/>
</dbReference>
<evidence type="ECO:0000256" key="5">
    <source>
        <dbReference type="ARBA" id="ARBA00022519"/>
    </source>
</evidence>
<keyword evidence="11" id="KW-0448">Lipopolysaccharide biosynthesis</keyword>
<evidence type="ECO:0000256" key="4">
    <source>
        <dbReference type="ARBA" id="ARBA00019077"/>
    </source>
</evidence>
<dbReference type="Proteomes" id="UP000183104">
    <property type="component" value="Unassembled WGS sequence"/>
</dbReference>
<dbReference type="EC" id="2.4.99.12" evidence="3 11"/>
<evidence type="ECO:0000256" key="8">
    <source>
        <dbReference type="ARBA" id="ARBA00049183"/>
    </source>
</evidence>
<dbReference type="EMBL" id="FMUN01000002">
    <property type="protein sequence ID" value="SCX98420.1"/>
    <property type="molecule type" value="Genomic_DNA"/>
</dbReference>
<dbReference type="PANTHER" id="PTHR42755">
    <property type="entry name" value="3-DEOXY-MANNO-OCTULOSONATE CYTIDYLYLTRANSFERASE"/>
    <property type="match status" value="1"/>
</dbReference>
<accession>A0A1G5C7X9</accession>
<dbReference type="Gene3D" id="3.40.50.2000">
    <property type="entry name" value="Glycogen Phosphorylase B"/>
    <property type="match status" value="1"/>
</dbReference>
<dbReference type="Pfam" id="PF00534">
    <property type="entry name" value="Glycos_transf_1"/>
    <property type="match status" value="1"/>
</dbReference>
<evidence type="ECO:0000259" key="14">
    <source>
        <dbReference type="Pfam" id="PF04413"/>
    </source>
</evidence>
<keyword evidence="16" id="KW-1185">Reference proteome</keyword>
<sequence>MSLDPYRLVAPLAALPATGYILWRAATEKRGRRYVRQRLGWGFPAGPYDYWIHCVSVGETQAALPLVHAIARTHPGKRILLSTCTTSGAETAASQLPEGAQHAYLPIDRHGAVRRFLDQAQPRCALIVETELWPNLFNACGRAGVPLFLLNGRLSQRTLQAPAWVRAILRDALRNVESCLARSEEDARRFERLGLAGDRIQVLGNLKHARTLDTVADASPEPPIPRPFLLAGSTHAGEEARLGGMWRRMNHQGRVLVIAPRHPKRGHRILQELKAQGLQVAVRSRDEPVTEETDIYLVDTLGELTRFMAHADAVFLGGSLVPRGGHNLLEPAAFGKPVVTGPHMENFPDETAALRAAGGAIQVADAAALEGVVAKLLADPERRRALGSAARRYLDAQGDVLARYLHALGVLYPEGFAATPPAGERDSEGEAEQPVGALG</sequence>
<dbReference type="SUPFAM" id="SSF53756">
    <property type="entry name" value="UDP-Glycosyltransferase/glycogen phosphorylase"/>
    <property type="match status" value="1"/>
</dbReference>
<evidence type="ECO:0000256" key="12">
    <source>
        <dbReference type="SAM" id="MobiDB-lite"/>
    </source>
</evidence>
<dbReference type="RefSeq" id="WP_054966561.1">
    <property type="nucleotide sequence ID" value="NZ_FMUN01000002.1"/>
</dbReference>
<keyword evidence="6 11" id="KW-0808">Transferase</keyword>
<evidence type="ECO:0000256" key="6">
    <source>
        <dbReference type="ARBA" id="ARBA00022679"/>
    </source>
</evidence>
<evidence type="ECO:0000256" key="2">
    <source>
        <dbReference type="ARBA" id="ARBA00004713"/>
    </source>
</evidence>
<dbReference type="InterPro" id="IPR001296">
    <property type="entry name" value="Glyco_trans_1"/>
</dbReference>
<gene>
    <name evidence="15" type="ORF">SAMN05661077_0935</name>
</gene>
<comment type="catalytic activity">
    <reaction evidence="8 11">
        <text>lipid IVA (E. coli) + CMP-3-deoxy-beta-D-manno-octulosonate = alpha-Kdo-(2-&gt;6)-lipid IVA (E. coli) + CMP + H(+)</text>
        <dbReference type="Rhea" id="RHEA:28066"/>
        <dbReference type="ChEBI" id="CHEBI:15378"/>
        <dbReference type="ChEBI" id="CHEBI:58603"/>
        <dbReference type="ChEBI" id="CHEBI:60364"/>
        <dbReference type="ChEBI" id="CHEBI:60377"/>
        <dbReference type="ChEBI" id="CHEBI:85987"/>
        <dbReference type="EC" id="2.4.99.12"/>
    </reaction>
</comment>
<dbReference type="InterPro" id="IPR039901">
    <property type="entry name" value="Kdotransferase"/>
</dbReference>
<evidence type="ECO:0000256" key="9">
    <source>
        <dbReference type="PIRSR" id="PIRSR639901-1"/>
    </source>
</evidence>
<feature type="active site" description="Proton acceptor" evidence="9">
    <location>
        <position position="59"/>
    </location>
</feature>
<comment type="similarity">
    <text evidence="11">Belongs to the glycosyltransferase group 1 family.</text>
</comment>
<evidence type="ECO:0000256" key="10">
    <source>
        <dbReference type="PIRSR" id="PIRSR639901-2"/>
    </source>
</evidence>